<evidence type="ECO:0000256" key="1">
    <source>
        <dbReference type="SAM" id="SignalP"/>
    </source>
</evidence>
<dbReference type="Proteomes" id="UP001528823">
    <property type="component" value="Unassembled WGS sequence"/>
</dbReference>
<feature type="chain" id="PRO_5045054023" evidence="1">
    <location>
        <begin position="24"/>
        <end position="261"/>
    </location>
</feature>
<gene>
    <name evidence="3" type="ORF">ORQ98_09205</name>
</gene>
<dbReference type="InterPro" id="IPR001638">
    <property type="entry name" value="Solute-binding_3/MltF_N"/>
</dbReference>
<keyword evidence="4" id="KW-1185">Reference proteome</keyword>
<evidence type="ECO:0000259" key="2">
    <source>
        <dbReference type="Pfam" id="PF00497"/>
    </source>
</evidence>
<proteinExistence type="predicted"/>
<feature type="domain" description="Solute-binding protein family 3/N-terminal" evidence="2">
    <location>
        <begin position="30"/>
        <end position="261"/>
    </location>
</feature>
<comment type="caution">
    <text evidence="3">The sequence shown here is derived from an EMBL/GenBank/DDBJ whole genome shotgun (WGS) entry which is preliminary data.</text>
</comment>
<reference evidence="3 4" key="1">
    <citation type="submission" date="2022-11" db="EMBL/GenBank/DDBJ databases">
        <title>Spartinivicinus poritis sp. nov., isolated from scleractinian coral Porites lutea.</title>
        <authorList>
            <person name="Zhang G."/>
            <person name="Cai L."/>
            <person name="Wei Q."/>
        </authorList>
    </citation>
    <scope>NUCLEOTIDE SEQUENCE [LARGE SCALE GENOMIC DNA]</scope>
    <source>
        <strain evidence="3 4">A2-2</strain>
    </source>
</reference>
<dbReference type="RefSeq" id="WP_274688508.1">
    <property type="nucleotide sequence ID" value="NZ_JAPMOU010000009.1"/>
</dbReference>
<evidence type="ECO:0000313" key="3">
    <source>
        <dbReference type="EMBL" id="MDE1462149.1"/>
    </source>
</evidence>
<dbReference type="Gene3D" id="3.40.190.10">
    <property type="entry name" value="Periplasmic binding protein-like II"/>
    <property type="match status" value="2"/>
</dbReference>
<organism evidence="3 4">
    <name type="scientific">Spartinivicinus poritis</name>
    <dbReference type="NCBI Taxonomy" id="2994640"/>
    <lineage>
        <taxon>Bacteria</taxon>
        <taxon>Pseudomonadati</taxon>
        <taxon>Pseudomonadota</taxon>
        <taxon>Gammaproteobacteria</taxon>
        <taxon>Oceanospirillales</taxon>
        <taxon>Zooshikellaceae</taxon>
        <taxon>Spartinivicinus</taxon>
    </lineage>
</organism>
<feature type="signal peptide" evidence="1">
    <location>
        <begin position="1"/>
        <end position="23"/>
    </location>
</feature>
<accession>A0ABT5UAJ4</accession>
<dbReference type="EMBL" id="JAPMOU010000009">
    <property type="protein sequence ID" value="MDE1462149.1"/>
    <property type="molecule type" value="Genomic_DNA"/>
</dbReference>
<dbReference type="SUPFAM" id="SSF53850">
    <property type="entry name" value="Periplasmic binding protein-like II"/>
    <property type="match status" value="1"/>
</dbReference>
<sequence length="261" mass="29998">MVYSWFKAILTTLCFSGMIVVQASPVVTIAYEDTPQPPYYLGKGSMVPKQRPGITVELLNHIAERLDFTINYQRYPWSRCLATLGSNQVDAIFHASFKQDRMKLGVYPMKNGQLNNLKRVHRKAYSLYTIKGFDLKWDGKQFVNLKGSIGVTHQYAIANQLESMGVEIDKAYDSYTHLRKLMARRIVGIVDLENKVEPILSQNKRQFSQVIKVSPPVSTKDYYLIFSHKFYQANKTLANAIWDEIHMAHKTGVYTEVAKKY</sequence>
<dbReference type="Pfam" id="PF00497">
    <property type="entry name" value="SBP_bac_3"/>
    <property type="match status" value="1"/>
</dbReference>
<keyword evidence="1" id="KW-0732">Signal</keyword>
<protein>
    <submittedName>
        <fullName evidence="3">Transporter substrate-binding domain-containing protein</fullName>
    </submittedName>
</protein>
<name>A0ABT5UAJ4_9GAMM</name>
<evidence type="ECO:0000313" key="4">
    <source>
        <dbReference type="Proteomes" id="UP001528823"/>
    </source>
</evidence>